<proteinExistence type="predicted"/>
<sequence length="133" mass="13549">MATWLRLHGSGIARGIIIVVPARLERLSQTGEPATAPPPIETSGAPSRPAAHVDCTRDGAPHAPGVDLSLKPPNAPASDDGARAGCLSLPISPLAAIGSTGLSHPRPGYRRAGPIASTAFGLEPPTDAEQEML</sequence>
<accession>A0ABY8D9Y5</accession>
<reference evidence="2 3" key="1">
    <citation type="submission" date="2023-03" db="EMBL/GenBank/DDBJ databases">
        <authorList>
            <person name="Kaur S."/>
            <person name="Espinosa-Saiz D."/>
            <person name="Velazquez E."/>
            <person name="Menendez E."/>
            <person name="diCenzo G.C."/>
        </authorList>
    </citation>
    <scope>NUCLEOTIDE SEQUENCE [LARGE SCALE GENOMIC DNA]</scope>
    <source>
        <strain evidence="2 3">LMG 24692</strain>
    </source>
</reference>
<evidence type="ECO:0000313" key="2">
    <source>
        <dbReference type="EMBL" id="WEX85783.1"/>
    </source>
</evidence>
<evidence type="ECO:0000256" key="1">
    <source>
        <dbReference type="SAM" id="MobiDB-lite"/>
    </source>
</evidence>
<organism evidence="2 3">
    <name type="scientific">Sinorhizobium garamanticum</name>
    <dbReference type="NCBI Taxonomy" id="680247"/>
    <lineage>
        <taxon>Bacteria</taxon>
        <taxon>Pseudomonadati</taxon>
        <taxon>Pseudomonadota</taxon>
        <taxon>Alphaproteobacteria</taxon>
        <taxon>Hyphomicrobiales</taxon>
        <taxon>Rhizobiaceae</taxon>
        <taxon>Sinorhizobium/Ensifer group</taxon>
        <taxon>Sinorhizobium</taxon>
    </lineage>
</organism>
<name>A0ABY8D9Y5_9HYPH</name>
<feature type="region of interest" description="Disordered" evidence="1">
    <location>
        <begin position="28"/>
        <end position="82"/>
    </location>
</feature>
<keyword evidence="3" id="KW-1185">Reference proteome</keyword>
<protein>
    <submittedName>
        <fullName evidence="2">Uncharacterized protein</fullName>
    </submittedName>
</protein>
<feature type="region of interest" description="Disordered" evidence="1">
    <location>
        <begin position="97"/>
        <end position="133"/>
    </location>
</feature>
<dbReference type="EMBL" id="CP120373">
    <property type="protein sequence ID" value="WEX85783.1"/>
    <property type="molecule type" value="Genomic_DNA"/>
</dbReference>
<dbReference type="Proteomes" id="UP001229355">
    <property type="component" value="Chromosome 1"/>
</dbReference>
<evidence type="ECO:0000313" key="3">
    <source>
        <dbReference type="Proteomes" id="UP001229355"/>
    </source>
</evidence>
<gene>
    <name evidence="2" type="ORF">PZN02_002016</name>
</gene>
<dbReference type="RefSeq" id="WP_280657867.1">
    <property type="nucleotide sequence ID" value="NZ_CP120373.1"/>
</dbReference>